<accession>A0ABV1E1D2</accession>
<organism evidence="1 2">
    <name type="scientific">Solibaculum intestinale</name>
    <dbReference type="NCBI Taxonomy" id="3133165"/>
    <lineage>
        <taxon>Bacteria</taxon>
        <taxon>Bacillati</taxon>
        <taxon>Bacillota</taxon>
        <taxon>Clostridia</taxon>
        <taxon>Eubacteriales</taxon>
        <taxon>Oscillospiraceae</taxon>
        <taxon>Solibaculum</taxon>
    </lineage>
</organism>
<protein>
    <submittedName>
        <fullName evidence="1">Type II toxin-antitoxin system RelE/ParE family toxin</fullName>
    </submittedName>
</protein>
<sequence length="125" mass="14511">MSREIYHYVDCNGHRPVDQFIETLAPKQQEKIHSLLLQLHDHPLQPPHVKAIRNGRYKGLYELRSRVKQMVRIVFSLTEEGSIILLHGFIKSDNRSINRAMEMARIRQFVLSNGGAQIQKVPLTN</sequence>
<dbReference type="Proteomes" id="UP001489509">
    <property type="component" value="Unassembled WGS sequence"/>
</dbReference>
<dbReference type="SUPFAM" id="SSF143011">
    <property type="entry name" value="RelE-like"/>
    <property type="match status" value="1"/>
</dbReference>
<dbReference type="Pfam" id="PF05973">
    <property type="entry name" value="Gp49"/>
    <property type="match status" value="1"/>
</dbReference>
<proteinExistence type="predicted"/>
<evidence type="ECO:0000313" key="2">
    <source>
        <dbReference type="Proteomes" id="UP001489509"/>
    </source>
</evidence>
<keyword evidence="2" id="KW-1185">Reference proteome</keyword>
<dbReference type="EMBL" id="JBBMFD010000009">
    <property type="protein sequence ID" value="MEQ2440550.1"/>
    <property type="molecule type" value="Genomic_DNA"/>
</dbReference>
<dbReference type="InterPro" id="IPR009241">
    <property type="entry name" value="HigB-like"/>
</dbReference>
<dbReference type="Gene3D" id="3.30.2310.20">
    <property type="entry name" value="RelE-like"/>
    <property type="match status" value="1"/>
</dbReference>
<dbReference type="RefSeq" id="WP_349219187.1">
    <property type="nucleotide sequence ID" value="NZ_JBBMFD010000009.1"/>
</dbReference>
<name>A0ABV1E1D2_9FIRM</name>
<gene>
    <name evidence="1" type="ORF">WMO26_06905</name>
</gene>
<evidence type="ECO:0000313" key="1">
    <source>
        <dbReference type="EMBL" id="MEQ2440550.1"/>
    </source>
</evidence>
<dbReference type="InterPro" id="IPR035093">
    <property type="entry name" value="RelE/ParE_toxin_dom_sf"/>
</dbReference>
<comment type="caution">
    <text evidence="1">The sequence shown here is derived from an EMBL/GenBank/DDBJ whole genome shotgun (WGS) entry which is preliminary data.</text>
</comment>
<reference evidence="1 2" key="1">
    <citation type="submission" date="2024-03" db="EMBL/GenBank/DDBJ databases">
        <title>Human intestinal bacterial collection.</title>
        <authorList>
            <person name="Pauvert C."/>
            <person name="Hitch T.C.A."/>
            <person name="Clavel T."/>
        </authorList>
    </citation>
    <scope>NUCLEOTIDE SEQUENCE [LARGE SCALE GENOMIC DNA]</scope>
    <source>
        <strain evidence="1 2">CLA-JM-H44</strain>
    </source>
</reference>